<evidence type="ECO:0000313" key="2">
    <source>
        <dbReference type="Proteomes" id="UP000253370"/>
    </source>
</evidence>
<dbReference type="EMBL" id="QNTQ01000001">
    <property type="protein sequence ID" value="RBI87490.1"/>
    <property type="molecule type" value="Genomic_DNA"/>
</dbReference>
<gene>
    <name evidence="1" type="ORF">DRV85_00735</name>
</gene>
<reference evidence="1 2" key="1">
    <citation type="submission" date="2018-07" db="EMBL/GenBank/DDBJ databases">
        <title>Rhodosalinus sp. strain E84T genomic sequence and assembly.</title>
        <authorList>
            <person name="Liu Z.-W."/>
            <person name="Lu D.-C."/>
        </authorList>
    </citation>
    <scope>NUCLEOTIDE SEQUENCE [LARGE SCALE GENOMIC DNA]</scope>
    <source>
        <strain evidence="1 2">E84</strain>
    </source>
</reference>
<accession>A0A365UDF3</accession>
<dbReference type="AlphaFoldDB" id="A0A365UDF3"/>
<proteinExistence type="predicted"/>
<dbReference type="Proteomes" id="UP000253370">
    <property type="component" value="Unassembled WGS sequence"/>
</dbReference>
<dbReference type="NCBIfam" id="TIGR03831">
    <property type="entry name" value="YgiT_finger"/>
    <property type="match status" value="1"/>
</dbReference>
<keyword evidence="2" id="KW-1185">Reference proteome</keyword>
<dbReference type="CDD" id="cd12870">
    <property type="entry name" value="MqsA"/>
    <property type="match status" value="1"/>
</dbReference>
<organism evidence="1 2">
    <name type="scientific">Rhodosalinus halophilus</name>
    <dbReference type="NCBI Taxonomy" id="2259333"/>
    <lineage>
        <taxon>Bacteria</taxon>
        <taxon>Pseudomonadati</taxon>
        <taxon>Pseudomonadota</taxon>
        <taxon>Alphaproteobacteria</taxon>
        <taxon>Rhodobacterales</taxon>
        <taxon>Paracoccaceae</taxon>
        <taxon>Rhodosalinus</taxon>
    </lineage>
</organism>
<dbReference type="InterPro" id="IPR022453">
    <property type="entry name" value="Znf_MqsA-type"/>
</dbReference>
<sequence>MSWRPPVRSSEALVQDETETIGCELCGAAALEASRVQLALWEEERLVVVEDVPALVCRGCGERFYDDETAMRLDMLRGTGFPPGRAASEMAVEVFRLPDLGPRRDG</sequence>
<name>A0A365UDF3_9RHOB</name>
<comment type="caution">
    <text evidence="1">The sequence shown here is derived from an EMBL/GenBank/DDBJ whole genome shotgun (WGS) entry which is preliminary data.</text>
</comment>
<dbReference type="OrthoDB" id="9812340at2"/>
<dbReference type="Gene3D" id="3.10.20.860">
    <property type="match status" value="1"/>
</dbReference>
<protein>
    <submittedName>
        <fullName evidence="1">YgiT-type zinc finger domain-containing protein</fullName>
    </submittedName>
</protein>
<evidence type="ECO:0000313" key="1">
    <source>
        <dbReference type="EMBL" id="RBI87490.1"/>
    </source>
</evidence>